<evidence type="ECO:0000256" key="6">
    <source>
        <dbReference type="RuleBase" id="RU003971"/>
    </source>
</evidence>
<dbReference type="OrthoDB" id="6416614at2759"/>
<feature type="domain" description="Caspase family p20" evidence="8">
    <location>
        <begin position="219"/>
        <end position="343"/>
    </location>
</feature>
<evidence type="ECO:0000259" key="7">
    <source>
        <dbReference type="PROSITE" id="PS50207"/>
    </source>
</evidence>
<feature type="domain" description="Caspase family p20" evidence="8">
    <location>
        <begin position="414"/>
        <end position="537"/>
    </location>
</feature>
<dbReference type="AlphaFoldDB" id="A0A7R9KW06"/>
<keyword evidence="10" id="KW-1185">Reference proteome</keyword>
<dbReference type="InterPro" id="IPR016129">
    <property type="entry name" value="Caspase_his_AS"/>
</dbReference>
<dbReference type="PROSITE" id="PS01121">
    <property type="entry name" value="CASPASE_HIS"/>
    <property type="match status" value="3"/>
</dbReference>
<dbReference type="GO" id="GO:0004197">
    <property type="term" value="F:cysteine-type endopeptidase activity"/>
    <property type="evidence" value="ECO:0007669"/>
    <property type="project" value="InterPro"/>
</dbReference>
<proteinExistence type="inferred from homology"/>
<name>A0A7R9KW06_9ACAR</name>
<accession>A0A7R9KW06</accession>
<dbReference type="CDD" id="cd00032">
    <property type="entry name" value="CASc"/>
    <property type="match status" value="1"/>
</dbReference>
<dbReference type="GO" id="GO:0005737">
    <property type="term" value="C:cytoplasm"/>
    <property type="evidence" value="ECO:0007669"/>
    <property type="project" value="TreeGrafter"/>
</dbReference>
<dbReference type="PROSITE" id="PS50208">
    <property type="entry name" value="CASPASE_P20"/>
    <property type="match status" value="3"/>
</dbReference>
<evidence type="ECO:0000256" key="1">
    <source>
        <dbReference type="ARBA" id="ARBA00010134"/>
    </source>
</evidence>
<reference evidence="9" key="1">
    <citation type="submission" date="2020-11" db="EMBL/GenBank/DDBJ databases">
        <authorList>
            <person name="Tran Van P."/>
        </authorList>
    </citation>
    <scope>NUCLEOTIDE SEQUENCE</scope>
</reference>
<gene>
    <name evidence="9" type="ORF">OSB1V03_LOCUS10505</name>
</gene>
<evidence type="ECO:0000256" key="3">
    <source>
        <dbReference type="ARBA" id="ARBA00022801"/>
    </source>
</evidence>
<dbReference type="EMBL" id="CAJPIZ010007719">
    <property type="protein sequence ID" value="CAG2110522.1"/>
    <property type="molecule type" value="Genomic_DNA"/>
</dbReference>
<feature type="domain" description="Caspase family p20" evidence="8">
    <location>
        <begin position="27"/>
        <end position="151"/>
    </location>
</feature>
<evidence type="ECO:0000256" key="5">
    <source>
        <dbReference type="ARBA" id="ARBA00023145"/>
    </source>
</evidence>
<keyword evidence="3" id="KW-0378">Hydrolase</keyword>
<dbReference type="PROSITE" id="PS01122">
    <property type="entry name" value="CASPASE_CYS"/>
    <property type="match status" value="3"/>
</dbReference>
<evidence type="ECO:0000313" key="9">
    <source>
        <dbReference type="EMBL" id="CAD7630092.1"/>
    </source>
</evidence>
<dbReference type="GO" id="GO:0043525">
    <property type="term" value="P:positive regulation of neuron apoptotic process"/>
    <property type="evidence" value="ECO:0007669"/>
    <property type="project" value="TreeGrafter"/>
</dbReference>
<evidence type="ECO:0000256" key="4">
    <source>
        <dbReference type="ARBA" id="ARBA00022807"/>
    </source>
</evidence>
<protein>
    <submittedName>
        <fullName evidence="9">Uncharacterized protein</fullName>
    </submittedName>
</protein>
<dbReference type="InterPro" id="IPR033139">
    <property type="entry name" value="Caspase_cys_AS"/>
</dbReference>
<dbReference type="InterPro" id="IPR011600">
    <property type="entry name" value="Pept_C14_caspase"/>
</dbReference>
<dbReference type="InterPro" id="IPR029030">
    <property type="entry name" value="Caspase-like_dom_sf"/>
</dbReference>
<comment type="similarity">
    <text evidence="1 6">Belongs to the peptidase C14A family.</text>
</comment>
<sequence length="643" mass="71465">MEGTSDLVDAIDITLAAGQASAAIGVINIAINSADYDMKHRNRGCEPREGTKEDVDRIVRCFQRLQFVVEVVKDGTLQTIETKMQQVSDADHSDSDCVVVVVLTHGDGQSLWARNVKYPTETLFEYFNGNRCPTLIGKPKIFIIQACRGVKVDPGSTLKALGPTPAPTSTPTTPRRIYTIPTNADFLVYYSTSPGTSDLVDAIDITLAAGQASAAIGVINIAINSADYDMKHRNRGCEPREGTKEDVDRIVRCFQRLQFVVEVVKDGTLQTIETKMQQVSDADHSDSDCVVVVVLTHGDGQSLWARNVKYPTETLFEYFNGNRCPTLIGKPKIFIIQACRGVKVDPGSTLKALGPTPAPTSTPTTPRRIYTIPTNADFLVYYSTSPAHLINAHEINILQTKTVKNVSYDMKHQNRGKCVVFNHRKFDKSDVKPRPGTDRDAEDVIKCFKRLQFDVICVNDGTFRDIKQTMTKMATEDHSDSDCVVVVVLTHGDEQSLWARNAKYPIDTLFAYFTGDRCPTLVGKPKIFIIQACRGEGIDSGIKMKTLGVDEVDSNHEIVYKIPTIADFLVYYSTAPGHFSFRNVETGSVFIQELVVAYYFESYSPDKKAYHKKKQIPLLSAKQFLQFLKNGMSLFVAINELFA</sequence>
<evidence type="ECO:0000313" key="10">
    <source>
        <dbReference type="Proteomes" id="UP000759131"/>
    </source>
</evidence>
<feature type="domain" description="Caspase family p10" evidence="7">
    <location>
        <begin position="558"/>
        <end position="595"/>
    </location>
</feature>
<dbReference type="GO" id="GO:0006508">
    <property type="term" value="P:proteolysis"/>
    <property type="evidence" value="ECO:0007669"/>
    <property type="project" value="UniProtKB-KW"/>
</dbReference>
<keyword evidence="5" id="KW-0865">Zymogen</keyword>
<organism evidence="9">
    <name type="scientific">Medioppia subpectinata</name>
    <dbReference type="NCBI Taxonomy" id="1979941"/>
    <lineage>
        <taxon>Eukaryota</taxon>
        <taxon>Metazoa</taxon>
        <taxon>Ecdysozoa</taxon>
        <taxon>Arthropoda</taxon>
        <taxon>Chelicerata</taxon>
        <taxon>Arachnida</taxon>
        <taxon>Acari</taxon>
        <taxon>Acariformes</taxon>
        <taxon>Sarcoptiformes</taxon>
        <taxon>Oribatida</taxon>
        <taxon>Brachypylina</taxon>
        <taxon>Oppioidea</taxon>
        <taxon>Oppiidae</taxon>
        <taxon>Medioppia</taxon>
    </lineage>
</organism>
<dbReference type="Gene3D" id="3.40.50.1460">
    <property type="match status" value="3"/>
</dbReference>
<dbReference type="GO" id="GO:0006915">
    <property type="term" value="P:apoptotic process"/>
    <property type="evidence" value="ECO:0007669"/>
    <property type="project" value="TreeGrafter"/>
</dbReference>
<dbReference type="SMART" id="SM00115">
    <property type="entry name" value="CASc"/>
    <property type="match status" value="3"/>
</dbReference>
<dbReference type="PANTHER" id="PTHR10454:SF232">
    <property type="entry name" value="AT03047P-RELATED"/>
    <property type="match status" value="1"/>
</dbReference>
<dbReference type="InterPro" id="IPR002138">
    <property type="entry name" value="Pept_C14_p10"/>
</dbReference>
<dbReference type="EMBL" id="OC862294">
    <property type="protein sequence ID" value="CAD7630092.1"/>
    <property type="molecule type" value="Genomic_DNA"/>
</dbReference>
<dbReference type="InterPro" id="IPR015917">
    <property type="entry name" value="Pept_C14A"/>
</dbReference>
<dbReference type="Pfam" id="PF00656">
    <property type="entry name" value="Peptidase_C14"/>
    <property type="match status" value="3"/>
</dbReference>
<dbReference type="PROSITE" id="PS50207">
    <property type="entry name" value="CASPASE_P10"/>
    <property type="match status" value="1"/>
</dbReference>
<dbReference type="InterPro" id="IPR002398">
    <property type="entry name" value="Pept_C14"/>
</dbReference>
<evidence type="ECO:0000259" key="8">
    <source>
        <dbReference type="PROSITE" id="PS50208"/>
    </source>
</evidence>
<evidence type="ECO:0000256" key="2">
    <source>
        <dbReference type="ARBA" id="ARBA00022670"/>
    </source>
</evidence>
<dbReference type="PRINTS" id="PR00376">
    <property type="entry name" value="IL1BCENZYME"/>
</dbReference>
<keyword evidence="4" id="KW-0788">Thiol protease</keyword>
<dbReference type="Proteomes" id="UP000759131">
    <property type="component" value="Unassembled WGS sequence"/>
</dbReference>
<dbReference type="PANTHER" id="PTHR10454">
    <property type="entry name" value="CASPASE"/>
    <property type="match status" value="1"/>
</dbReference>
<dbReference type="SUPFAM" id="SSF52129">
    <property type="entry name" value="Caspase-like"/>
    <property type="match status" value="3"/>
</dbReference>
<keyword evidence="2" id="KW-0645">Protease</keyword>
<dbReference type="InterPro" id="IPR001309">
    <property type="entry name" value="Pept_C14_p20"/>
</dbReference>